<dbReference type="EMBL" id="ML179893">
    <property type="protein sequence ID" value="THU80560.1"/>
    <property type="molecule type" value="Genomic_DNA"/>
</dbReference>
<accession>A0A4S8KXC8</accession>
<dbReference type="Proteomes" id="UP000297245">
    <property type="component" value="Unassembled WGS sequence"/>
</dbReference>
<dbReference type="AlphaFoldDB" id="A0A4S8KXC8"/>
<protein>
    <submittedName>
        <fullName evidence="2">Uncharacterized protein</fullName>
    </submittedName>
</protein>
<evidence type="ECO:0000313" key="2">
    <source>
        <dbReference type="EMBL" id="THU80560.1"/>
    </source>
</evidence>
<feature type="coiled-coil region" evidence="1">
    <location>
        <begin position="191"/>
        <end position="466"/>
    </location>
</feature>
<proteinExistence type="predicted"/>
<sequence>MQSVSDPPSPTSLTITYAPPKAVHFLLDKGPGLDPKIFNHILVNDLLSLKLPAPAQKRTRLIADGCVELLWKKDDVKVLLQRRLDPKESKGIRSDILRTLLITKIELRATRTHWIIEDSNPVTDYSVYKGPSIIPFSGFPAPSLKRKRDDDQDQPARGRIYVDLTLTDVEEGEITCPQSDTRSNSVSNDSNREFLLRIEELERQLKTAQSDCKNLENENNEVSQVLEMKETEWRAMMQDKELELDRLSNELRKAQEGGTARTELQLLRKQLEEAETARERCEESFKGKISRLEEKRKREKEAHRVLREDFARLQRESQETTGFLSLAEAALKSATKQMEEAQAATDHIRLQSEKRQAADEAARLCYQDESKRQQDEIERLTELLHESEEARECERKGQDELMARYLELEESLTKEKMNREKAENAFYSLQQDYHRLEADKIARDKQAMAQVELEMSKNQAEDTEERSQDGLVLFRQGPTCHEQYRTISSFEIGTQAGYLSHLFK</sequence>
<name>A0A4S8KXC8_DENBC</name>
<evidence type="ECO:0000313" key="3">
    <source>
        <dbReference type="Proteomes" id="UP000297245"/>
    </source>
</evidence>
<keyword evidence="1" id="KW-0175">Coiled coil</keyword>
<evidence type="ECO:0000256" key="1">
    <source>
        <dbReference type="SAM" id="Coils"/>
    </source>
</evidence>
<keyword evidence="3" id="KW-1185">Reference proteome</keyword>
<reference evidence="2 3" key="1">
    <citation type="journal article" date="2019" name="Nat. Ecol. Evol.">
        <title>Megaphylogeny resolves global patterns of mushroom evolution.</title>
        <authorList>
            <person name="Varga T."/>
            <person name="Krizsan K."/>
            <person name="Foldi C."/>
            <person name="Dima B."/>
            <person name="Sanchez-Garcia M."/>
            <person name="Sanchez-Ramirez S."/>
            <person name="Szollosi G.J."/>
            <person name="Szarkandi J.G."/>
            <person name="Papp V."/>
            <person name="Albert L."/>
            <person name="Andreopoulos W."/>
            <person name="Angelini C."/>
            <person name="Antonin V."/>
            <person name="Barry K.W."/>
            <person name="Bougher N.L."/>
            <person name="Buchanan P."/>
            <person name="Buyck B."/>
            <person name="Bense V."/>
            <person name="Catcheside P."/>
            <person name="Chovatia M."/>
            <person name="Cooper J."/>
            <person name="Damon W."/>
            <person name="Desjardin D."/>
            <person name="Finy P."/>
            <person name="Geml J."/>
            <person name="Haridas S."/>
            <person name="Hughes K."/>
            <person name="Justo A."/>
            <person name="Karasinski D."/>
            <person name="Kautmanova I."/>
            <person name="Kiss B."/>
            <person name="Kocsube S."/>
            <person name="Kotiranta H."/>
            <person name="LaButti K.M."/>
            <person name="Lechner B.E."/>
            <person name="Liimatainen K."/>
            <person name="Lipzen A."/>
            <person name="Lukacs Z."/>
            <person name="Mihaltcheva S."/>
            <person name="Morgado L.N."/>
            <person name="Niskanen T."/>
            <person name="Noordeloos M.E."/>
            <person name="Ohm R.A."/>
            <person name="Ortiz-Santana B."/>
            <person name="Ovrebo C."/>
            <person name="Racz N."/>
            <person name="Riley R."/>
            <person name="Savchenko A."/>
            <person name="Shiryaev A."/>
            <person name="Soop K."/>
            <person name="Spirin V."/>
            <person name="Szebenyi C."/>
            <person name="Tomsovsky M."/>
            <person name="Tulloss R.E."/>
            <person name="Uehling J."/>
            <person name="Grigoriev I.V."/>
            <person name="Vagvolgyi C."/>
            <person name="Papp T."/>
            <person name="Martin F.M."/>
            <person name="Miettinen O."/>
            <person name="Hibbett D.S."/>
            <person name="Nagy L.G."/>
        </authorList>
    </citation>
    <scope>NUCLEOTIDE SEQUENCE [LARGE SCALE GENOMIC DNA]</scope>
    <source>
        <strain evidence="2 3">CBS 962.96</strain>
    </source>
</reference>
<gene>
    <name evidence="2" type="ORF">K435DRAFT_495626</name>
</gene>
<organism evidence="2 3">
    <name type="scientific">Dendrothele bispora (strain CBS 962.96)</name>
    <dbReference type="NCBI Taxonomy" id="1314807"/>
    <lineage>
        <taxon>Eukaryota</taxon>
        <taxon>Fungi</taxon>
        <taxon>Dikarya</taxon>
        <taxon>Basidiomycota</taxon>
        <taxon>Agaricomycotina</taxon>
        <taxon>Agaricomycetes</taxon>
        <taxon>Agaricomycetidae</taxon>
        <taxon>Agaricales</taxon>
        <taxon>Agaricales incertae sedis</taxon>
        <taxon>Dendrothele</taxon>
    </lineage>
</organism>